<dbReference type="GO" id="GO:0001561">
    <property type="term" value="P:fatty acid alpha-oxidation"/>
    <property type="evidence" value="ECO:0007669"/>
    <property type="project" value="InterPro"/>
</dbReference>
<evidence type="ECO:0000313" key="2">
    <source>
        <dbReference type="EMBL" id="TDY51610.1"/>
    </source>
</evidence>
<organism evidence="2 3">
    <name type="scientific">Paraburkholderia rhizosphaerae</name>
    <dbReference type="NCBI Taxonomy" id="480658"/>
    <lineage>
        <taxon>Bacteria</taxon>
        <taxon>Pseudomonadati</taxon>
        <taxon>Pseudomonadota</taxon>
        <taxon>Betaproteobacteria</taxon>
        <taxon>Burkholderiales</taxon>
        <taxon>Burkholderiaceae</taxon>
        <taxon>Paraburkholderia</taxon>
    </lineage>
</organism>
<dbReference type="RefSeq" id="WP_134191939.1">
    <property type="nucleotide sequence ID" value="NZ_JBHLUW010000046.1"/>
</dbReference>
<keyword evidence="3" id="KW-1185">Reference proteome</keyword>
<dbReference type="Pfam" id="PF05721">
    <property type="entry name" value="PhyH"/>
    <property type="match status" value="1"/>
</dbReference>
<comment type="caution">
    <text evidence="2">The sequence shown here is derived from an EMBL/GenBank/DDBJ whole genome shotgun (WGS) entry which is preliminary data.</text>
</comment>
<dbReference type="AlphaFoldDB" id="A0A4R8LUY8"/>
<evidence type="ECO:0000256" key="1">
    <source>
        <dbReference type="SAM" id="MobiDB-lite"/>
    </source>
</evidence>
<keyword evidence="2" id="KW-0223">Dioxygenase</keyword>
<gene>
    <name evidence="2" type="ORF">BX592_107178</name>
</gene>
<dbReference type="GO" id="GO:0048244">
    <property type="term" value="F:phytanoyl-CoA dioxygenase activity"/>
    <property type="evidence" value="ECO:0007669"/>
    <property type="project" value="InterPro"/>
</dbReference>
<proteinExistence type="predicted"/>
<dbReference type="Gene3D" id="2.60.120.620">
    <property type="entry name" value="q2cbj1_9rhob like domain"/>
    <property type="match status" value="1"/>
</dbReference>
<dbReference type="OrthoDB" id="3562306at2"/>
<reference evidence="2 3" key="1">
    <citation type="submission" date="2019-03" db="EMBL/GenBank/DDBJ databases">
        <title>Genomic Encyclopedia of Type Strains, Phase III (KMG-III): the genomes of soil and plant-associated and newly described type strains.</title>
        <authorList>
            <person name="Whitman W."/>
        </authorList>
    </citation>
    <scope>NUCLEOTIDE SEQUENCE [LARGE SCALE GENOMIC DNA]</scope>
    <source>
        <strain evidence="2 3">LMG 29544</strain>
    </source>
</reference>
<dbReference type="PANTHER" id="PTHR21308">
    <property type="entry name" value="PHYTANOYL-COA ALPHA-HYDROXYLASE"/>
    <property type="match status" value="1"/>
</dbReference>
<dbReference type="PANTHER" id="PTHR21308:SF8">
    <property type="entry name" value="PHYTANOYL-COA DIOXYGENASE FAMILY PROTEIN (AFU_ORTHOLOGUE AFUA_2G09620)"/>
    <property type="match status" value="1"/>
</dbReference>
<dbReference type="InterPro" id="IPR047128">
    <property type="entry name" value="PhyH"/>
</dbReference>
<dbReference type="EMBL" id="SORE01000007">
    <property type="protein sequence ID" value="TDY51610.1"/>
    <property type="molecule type" value="Genomic_DNA"/>
</dbReference>
<feature type="region of interest" description="Disordered" evidence="1">
    <location>
        <begin position="1"/>
        <end position="21"/>
    </location>
</feature>
<dbReference type="InterPro" id="IPR008775">
    <property type="entry name" value="Phytyl_CoA_dOase-like"/>
</dbReference>
<dbReference type="Proteomes" id="UP000295509">
    <property type="component" value="Unassembled WGS sequence"/>
</dbReference>
<evidence type="ECO:0000313" key="3">
    <source>
        <dbReference type="Proteomes" id="UP000295509"/>
    </source>
</evidence>
<dbReference type="SUPFAM" id="SSF51197">
    <property type="entry name" value="Clavaminate synthase-like"/>
    <property type="match status" value="1"/>
</dbReference>
<accession>A0A4R8LUY8</accession>
<sequence>MRGDDRYAPAAQPPTTRHDSYREDHCSVADFAGQIAAGTYAQQTQLAASTPHGIPLYDCDALRDALENSAARAQLQAEWVHVLREGAGVMVLRHAYDDTVPIDEATALFEDVIREERAQGGAGGDHFAKAGANDRIWNALEKLCLRAPELFARYYANGFVAAAADAWLGPHYQMTSQINVVRPGGAAQQAHRDYHLGFQTVAEAQRYPAHVHTMSPFLTLQGAIAHVDMPVESGPTKLLPYSQRYAPGYVAWRRDDFRRYFEAHCVQLPLAKGDALFFNPALFHAAGENRTADVARMANLLQISSAYGRAMESVDRSAMCEALYPALCDCVAHARLKAAQLDAVIASCAEGYPFPTNLDRDPPLGGLAPPSQQTLLKEALAEAWPAQKFIAALRQHAWRRETGAVEAARR</sequence>
<name>A0A4R8LUY8_9BURK</name>
<protein>
    <submittedName>
        <fullName evidence="2">Ectoine hydroxylase-related dioxygenase (Phytanoyl-CoA dioxygenase family)</fullName>
    </submittedName>
</protein>
<keyword evidence="2" id="KW-0560">Oxidoreductase</keyword>